<comment type="caution">
    <text evidence="1">The sequence shown here is derived from an EMBL/GenBank/DDBJ whole genome shotgun (WGS) entry which is preliminary data.</text>
</comment>
<proteinExistence type="predicted"/>
<name>A0ABT4A2Y3_9BACT</name>
<dbReference type="Proteomes" id="UP001207654">
    <property type="component" value="Unassembled WGS sequence"/>
</dbReference>
<reference evidence="1 2" key="1">
    <citation type="submission" date="2022-11" db="EMBL/GenBank/DDBJ databases">
        <title>Minimal conservation of predation-associated metabolite biosynthetic gene clusters underscores biosynthetic potential of Myxococcota including descriptions for ten novel species: Archangium lansinium sp. nov., Myxococcus landrumus sp. nov., Nannocystis bai.</title>
        <authorList>
            <person name="Ahearne A."/>
            <person name="Stevens C."/>
            <person name="Phillips K."/>
        </authorList>
    </citation>
    <scope>NUCLEOTIDE SEQUENCE [LARGE SCALE GENOMIC DNA]</scope>
    <source>
        <strain evidence="1 2">MIWBW</strain>
    </source>
</reference>
<organism evidence="1 2">
    <name type="scientific">Archangium lansingense</name>
    <dbReference type="NCBI Taxonomy" id="2995310"/>
    <lineage>
        <taxon>Bacteria</taxon>
        <taxon>Pseudomonadati</taxon>
        <taxon>Myxococcota</taxon>
        <taxon>Myxococcia</taxon>
        <taxon>Myxococcales</taxon>
        <taxon>Cystobacterineae</taxon>
        <taxon>Archangiaceae</taxon>
        <taxon>Archangium</taxon>
    </lineage>
</organism>
<evidence type="ECO:0000313" key="1">
    <source>
        <dbReference type="EMBL" id="MCY1076004.1"/>
    </source>
</evidence>
<gene>
    <name evidence="1" type="ORF">OV287_16130</name>
</gene>
<sequence length="192" mass="21217">MFDADIIYSYVDMNEEEVARIHEHFGPSYFVRHTPQYQGQRDKRYFRPELPLPGLTSLAVAPQYGKAHPPSAPQPMLIVDRLAGEPDNRFVNDNFGSPLDALGFWPLPDHLSDVVRPLYLASDELRANWRSGRIPPGDFVADVPALLTTMARKRNTFGLAQFAADLEAVELGGLIAPNNGPLFAVGARSACA</sequence>
<dbReference type="EMBL" id="JAPNKA010000001">
    <property type="protein sequence ID" value="MCY1076004.1"/>
    <property type="molecule type" value="Genomic_DNA"/>
</dbReference>
<protein>
    <submittedName>
        <fullName evidence="1">Uncharacterized protein</fullName>
    </submittedName>
</protein>
<keyword evidence="2" id="KW-1185">Reference proteome</keyword>
<dbReference type="RefSeq" id="WP_267534914.1">
    <property type="nucleotide sequence ID" value="NZ_JAPNKA010000001.1"/>
</dbReference>
<evidence type="ECO:0000313" key="2">
    <source>
        <dbReference type="Proteomes" id="UP001207654"/>
    </source>
</evidence>
<accession>A0ABT4A2Y3</accession>